<dbReference type="GO" id="GO:0005615">
    <property type="term" value="C:extracellular space"/>
    <property type="evidence" value="ECO:0007669"/>
    <property type="project" value="TreeGrafter"/>
</dbReference>
<dbReference type="GO" id="GO:0016285">
    <property type="term" value="F:alanyl aminopeptidase activity"/>
    <property type="evidence" value="ECO:0007669"/>
    <property type="project" value="UniProtKB-EC"/>
</dbReference>
<dbReference type="GO" id="GO:0043171">
    <property type="term" value="P:peptide catabolic process"/>
    <property type="evidence" value="ECO:0007669"/>
    <property type="project" value="TreeGrafter"/>
</dbReference>
<dbReference type="PRINTS" id="PR00756">
    <property type="entry name" value="ALADIPTASE"/>
</dbReference>
<comment type="caution">
    <text evidence="17">The sequence shown here is derived from an EMBL/GenBank/DDBJ whole genome shotgun (WGS) entry which is preliminary data.</text>
</comment>
<dbReference type="InterPro" id="IPR024571">
    <property type="entry name" value="ERAP1-like_C_dom"/>
</dbReference>
<keyword evidence="6 17" id="KW-0031">Aminopeptidase</keyword>
<sequence length="841" mass="93952">MDFAKLTRYDATFRSDSLRIDSYELELDLGEATTSPTFPVGVGVKLTSKSEQIFLDYLGESVESVTINGNPVPWEQKGGRIVLDVPAGLVGRPIALHVRAHSRYSRSGQGLHRFTDPQDGNTYLYSHSEPSDARRIFPCFDQPDLKAQCTVRMTVPQGWVALSNQPETTREAGDHGDTVTFRATPPVSTYLMAFATGPYVAQRDTWRSPDGKREIELGVWSRASMAEHVDSEILEVTKQGLDFFDKNFDFPYPWTKYDSIFVPEYNLGAMENPGLVTFTEAYIFRSPATDAQHAHRANTILHEMSHMWFGDLVTPLWWDDLWLKESFAEFMGADASLHATRFTDAWADFAGTRKNWAYVQDQLPTTHPIKAEIPDVDAARQNFDGITYTKGAAVLKQLVHFVGRDNFYAAAREYFRKHAFGTATFDDLIAALGNHTDQDLHDWPKRWLRTSGPDQLIPEVTTSGNTIKQLSIVQNGSPQTRPHRLTVSLFRGAPLERYHSMDVRLPGIPGKNTELTEAHGLPAPDLILLNDNDHTYAKIGFDPTSLHTIKARLGNITDNVSRAVIWTALWNLTRDAELPAQDYIDIVMLHGANEPNPSIIEQVFANAYVAATKFTTDPTVIADLVYSLWDLMYQAKPGSDTQLVLVRAAITALAADRKPGSARKLRELLGGHLAGLVLSPDIRWRIIAALASHDDVTAQELLAEREADNTLDGQAAYLQAMYSYPHAKQQAFDDLLHAMDYSNEEVNALIAGFRAPTDPRPATPDFAAEFFANLNHIWTEYPIEIANRIVRGLYPETAAAVAKTEEILETELPGALHRVLLECKDQVQRQLAAQEFNNSAS</sequence>
<reference evidence="17 18" key="1">
    <citation type="submission" date="2018-06" db="EMBL/GenBank/DDBJ databases">
        <authorList>
            <consortium name="Pathogen Informatics"/>
            <person name="Doyle S."/>
        </authorList>
    </citation>
    <scope>NUCLEOTIDE SEQUENCE [LARGE SCALE GENOMIC DNA]</scope>
    <source>
        <strain evidence="17 18">NCTC10254</strain>
    </source>
</reference>
<dbReference type="EMBL" id="UARK01000001">
    <property type="protein sequence ID" value="SPW23664.1"/>
    <property type="molecule type" value="Genomic_DNA"/>
</dbReference>
<proteinExistence type="inferred from homology"/>
<evidence type="ECO:0000259" key="16">
    <source>
        <dbReference type="Pfam" id="PF17900"/>
    </source>
</evidence>
<evidence type="ECO:0000259" key="15">
    <source>
        <dbReference type="Pfam" id="PF11838"/>
    </source>
</evidence>
<dbReference type="GeneID" id="84573493"/>
<dbReference type="FunFam" id="1.10.390.10:FF:000004">
    <property type="entry name" value="Aminopeptidase N"/>
    <property type="match status" value="1"/>
</dbReference>
<gene>
    <name evidence="17" type="primary">pepN2</name>
    <name evidence="17" type="ORF">NCTC10254_00021</name>
</gene>
<evidence type="ECO:0000256" key="11">
    <source>
        <dbReference type="ARBA" id="ARBA00023049"/>
    </source>
</evidence>
<evidence type="ECO:0000256" key="9">
    <source>
        <dbReference type="ARBA" id="ARBA00022801"/>
    </source>
</evidence>
<evidence type="ECO:0000256" key="5">
    <source>
        <dbReference type="ARBA" id="ARBA00015611"/>
    </source>
</evidence>
<evidence type="ECO:0000256" key="1">
    <source>
        <dbReference type="ARBA" id="ARBA00000098"/>
    </source>
</evidence>
<keyword evidence="7" id="KW-0645">Protease</keyword>
<dbReference type="RefSeq" id="WP_005524840.1">
    <property type="nucleotide sequence ID" value="NZ_CP050134.2"/>
</dbReference>
<dbReference type="PANTHER" id="PTHR11533">
    <property type="entry name" value="PROTEASE M1 ZINC METALLOPROTEASE"/>
    <property type="match status" value="1"/>
</dbReference>
<dbReference type="Gene3D" id="2.60.40.1730">
    <property type="entry name" value="tricorn interacting facor f3 domain"/>
    <property type="match status" value="1"/>
</dbReference>
<dbReference type="InterPro" id="IPR012778">
    <property type="entry name" value="Pept_M1_aminopeptidase"/>
</dbReference>
<evidence type="ECO:0000259" key="14">
    <source>
        <dbReference type="Pfam" id="PF01433"/>
    </source>
</evidence>
<evidence type="ECO:0000313" key="18">
    <source>
        <dbReference type="Proteomes" id="UP000249886"/>
    </source>
</evidence>
<evidence type="ECO:0000256" key="10">
    <source>
        <dbReference type="ARBA" id="ARBA00022833"/>
    </source>
</evidence>
<keyword evidence="11" id="KW-0482">Metalloprotease</keyword>
<evidence type="ECO:0000256" key="8">
    <source>
        <dbReference type="ARBA" id="ARBA00022723"/>
    </source>
</evidence>
<evidence type="ECO:0000256" key="6">
    <source>
        <dbReference type="ARBA" id="ARBA00022438"/>
    </source>
</evidence>
<evidence type="ECO:0000256" key="7">
    <source>
        <dbReference type="ARBA" id="ARBA00022670"/>
    </source>
</evidence>
<accession>A0A6H9XQV2</accession>
<dbReference type="InterPro" id="IPR045357">
    <property type="entry name" value="Aminopeptidase_N-like_N"/>
</dbReference>
<dbReference type="Pfam" id="PF01433">
    <property type="entry name" value="Peptidase_M1"/>
    <property type="match status" value="1"/>
</dbReference>
<evidence type="ECO:0000256" key="13">
    <source>
        <dbReference type="ARBA" id="ARBA00031533"/>
    </source>
</evidence>
<keyword evidence="9 17" id="KW-0378">Hydrolase</keyword>
<comment type="catalytic activity">
    <reaction evidence="1">
        <text>Release of an N-terminal amino acid, Xaa-|-Yaa- from a peptide, amide or arylamide. Xaa is preferably Ala, but may be most amino acids including Pro (slow action). When a terminal hydrophobic residue is followed by a prolyl residue, the two may be released as an intact Xaa-Pro dipeptide.</text>
        <dbReference type="EC" id="3.4.11.2"/>
    </reaction>
</comment>
<evidence type="ECO:0000256" key="2">
    <source>
        <dbReference type="ARBA" id="ARBA00001947"/>
    </source>
</evidence>
<keyword evidence="10" id="KW-0862">Zinc</keyword>
<feature type="domain" description="Peptidase M1 membrane alanine aminopeptidase" evidence="14">
    <location>
        <begin position="234"/>
        <end position="447"/>
    </location>
</feature>
<protein>
    <recommendedName>
        <fullName evidence="5">Aminopeptidase N</fullName>
        <ecNumber evidence="4">3.4.11.2</ecNumber>
    </recommendedName>
    <alternativeName>
        <fullName evidence="12">Alanine aminopeptidase</fullName>
    </alternativeName>
    <alternativeName>
        <fullName evidence="13">Lysyl aminopeptidase</fullName>
    </alternativeName>
</protein>
<feature type="domain" description="ERAP1-like C-terminal" evidence="15">
    <location>
        <begin position="526"/>
        <end position="829"/>
    </location>
</feature>
<evidence type="ECO:0000313" key="17">
    <source>
        <dbReference type="EMBL" id="SPW23664.1"/>
    </source>
</evidence>
<organism evidence="17 18">
    <name type="scientific">Corynebacterium matruchotii</name>
    <dbReference type="NCBI Taxonomy" id="43768"/>
    <lineage>
        <taxon>Bacteria</taxon>
        <taxon>Bacillati</taxon>
        <taxon>Actinomycetota</taxon>
        <taxon>Actinomycetes</taxon>
        <taxon>Mycobacteriales</taxon>
        <taxon>Corynebacteriaceae</taxon>
        <taxon>Corynebacterium</taxon>
    </lineage>
</organism>
<dbReference type="InterPro" id="IPR042097">
    <property type="entry name" value="Aminopeptidase_N-like_N_sf"/>
</dbReference>
<dbReference type="InterPro" id="IPR027268">
    <property type="entry name" value="Peptidase_M4/M1_CTD_sf"/>
</dbReference>
<dbReference type="InterPro" id="IPR001930">
    <property type="entry name" value="Peptidase_M1"/>
</dbReference>
<dbReference type="GO" id="GO:0005737">
    <property type="term" value="C:cytoplasm"/>
    <property type="evidence" value="ECO:0007669"/>
    <property type="project" value="TreeGrafter"/>
</dbReference>
<comment type="similarity">
    <text evidence="3">Belongs to the peptidase M1 family.</text>
</comment>
<evidence type="ECO:0000256" key="3">
    <source>
        <dbReference type="ARBA" id="ARBA00010136"/>
    </source>
</evidence>
<dbReference type="Gene3D" id="1.10.390.10">
    <property type="entry name" value="Neutral Protease Domain 2"/>
    <property type="match status" value="1"/>
</dbReference>
<dbReference type="PANTHER" id="PTHR11533:SF174">
    <property type="entry name" value="PUROMYCIN-SENSITIVE AMINOPEPTIDASE-RELATED"/>
    <property type="match status" value="1"/>
</dbReference>
<keyword evidence="8" id="KW-0479">Metal-binding</keyword>
<dbReference type="Proteomes" id="UP000249886">
    <property type="component" value="Unassembled WGS sequence"/>
</dbReference>
<dbReference type="InterPro" id="IPR050344">
    <property type="entry name" value="Peptidase_M1_aminopeptidases"/>
</dbReference>
<dbReference type="Pfam" id="PF17900">
    <property type="entry name" value="Peptidase_M1_N"/>
    <property type="match status" value="1"/>
</dbReference>
<dbReference type="GO" id="GO:0008270">
    <property type="term" value="F:zinc ion binding"/>
    <property type="evidence" value="ECO:0007669"/>
    <property type="project" value="InterPro"/>
</dbReference>
<dbReference type="NCBIfam" id="TIGR02412">
    <property type="entry name" value="pepN_strep_liv"/>
    <property type="match status" value="1"/>
</dbReference>
<comment type="cofactor">
    <cofactor evidence="2">
        <name>Zn(2+)</name>
        <dbReference type="ChEBI" id="CHEBI:29105"/>
    </cofactor>
</comment>
<dbReference type="GO" id="GO:0006508">
    <property type="term" value="P:proteolysis"/>
    <property type="evidence" value="ECO:0007669"/>
    <property type="project" value="UniProtKB-KW"/>
</dbReference>
<feature type="domain" description="Aminopeptidase N-like N-terminal" evidence="16">
    <location>
        <begin position="23"/>
        <end position="191"/>
    </location>
</feature>
<dbReference type="InterPro" id="IPR014782">
    <property type="entry name" value="Peptidase_M1_dom"/>
</dbReference>
<dbReference type="CDD" id="cd09602">
    <property type="entry name" value="M1_APN"/>
    <property type="match status" value="1"/>
</dbReference>
<dbReference type="AlphaFoldDB" id="A0A6H9XQV2"/>
<dbReference type="EC" id="3.4.11.2" evidence="4"/>
<dbReference type="SUPFAM" id="SSF63737">
    <property type="entry name" value="Leukotriene A4 hydrolase N-terminal domain"/>
    <property type="match status" value="1"/>
</dbReference>
<dbReference type="GO" id="GO:0042277">
    <property type="term" value="F:peptide binding"/>
    <property type="evidence" value="ECO:0007669"/>
    <property type="project" value="TreeGrafter"/>
</dbReference>
<name>A0A6H9XQV2_9CORY</name>
<dbReference type="Pfam" id="PF11838">
    <property type="entry name" value="ERAP1_C"/>
    <property type="match status" value="1"/>
</dbReference>
<evidence type="ECO:0000256" key="4">
    <source>
        <dbReference type="ARBA" id="ARBA00012564"/>
    </source>
</evidence>
<dbReference type="GO" id="GO:0016020">
    <property type="term" value="C:membrane"/>
    <property type="evidence" value="ECO:0007669"/>
    <property type="project" value="TreeGrafter"/>
</dbReference>
<evidence type="ECO:0000256" key="12">
    <source>
        <dbReference type="ARBA" id="ARBA00029811"/>
    </source>
</evidence>
<dbReference type="GO" id="GO:0070006">
    <property type="term" value="F:metalloaminopeptidase activity"/>
    <property type="evidence" value="ECO:0007669"/>
    <property type="project" value="TreeGrafter"/>
</dbReference>
<dbReference type="SUPFAM" id="SSF55486">
    <property type="entry name" value="Metalloproteases ('zincins'), catalytic domain"/>
    <property type="match status" value="1"/>
</dbReference>